<evidence type="ECO:0000256" key="2">
    <source>
        <dbReference type="ARBA" id="ARBA00004496"/>
    </source>
</evidence>
<dbReference type="PRINTS" id="PR00315">
    <property type="entry name" value="ELONGATNFCT"/>
</dbReference>
<feature type="compositionally biased region" description="Polar residues" evidence="15">
    <location>
        <begin position="317"/>
        <end position="339"/>
    </location>
</feature>
<comment type="subunit">
    <text evidence="13">Component of the Dom34-Hbs1 complex, also named Pelota-HBS1L complex, composed of dom34 and hbs1.</text>
</comment>
<feature type="region of interest" description="Disordered" evidence="15">
    <location>
        <begin position="176"/>
        <end position="214"/>
    </location>
</feature>
<evidence type="ECO:0000256" key="1">
    <source>
        <dbReference type="ARBA" id="ARBA00001974"/>
    </source>
</evidence>
<dbReference type="FunFam" id="2.40.30.10:FF:000020">
    <property type="entry name" value="Translation elongation factor EF-1"/>
    <property type="match status" value="1"/>
</dbReference>
<evidence type="ECO:0000256" key="4">
    <source>
        <dbReference type="ARBA" id="ARBA00022490"/>
    </source>
</evidence>
<evidence type="ECO:0000259" key="16">
    <source>
        <dbReference type="PROSITE" id="PS51384"/>
    </source>
</evidence>
<dbReference type="SUPFAM" id="SSF50447">
    <property type="entry name" value="Translation proteins"/>
    <property type="match status" value="1"/>
</dbReference>
<dbReference type="GO" id="GO:1990533">
    <property type="term" value="C:Dom34-Hbs1 complex"/>
    <property type="evidence" value="ECO:0007669"/>
    <property type="project" value="UniProtKB-ARBA"/>
</dbReference>
<keyword evidence="9" id="KW-0810">Translation regulation</keyword>
<dbReference type="InterPro" id="IPR009000">
    <property type="entry name" value="Transl_B-barrel_sf"/>
</dbReference>
<dbReference type="GO" id="GO:0005829">
    <property type="term" value="C:cytosol"/>
    <property type="evidence" value="ECO:0007669"/>
    <property type="project" value="GOC"/>
</dbReference>
<evidence type="ECO:0000256" key="9">
    <source>
        <dbReference type="ARBA" id="ARBA00022845"/>
    </source>
</evidence>
<dbReference type="SUPFAM" id="SSF52343">
    <property type="entry name" value="Ferredoxin reductase-like, C-terminal NADP-linked domain"/>
    <property type="match status" value="1"/>
</dbReference>
<comment type="cofactor">
    <cofactor evidence="1">
        <name>FAD</name>
        <dbReference type="ChEBI" id="CHEBI:57692"/>
    </cofactor>
</comment>
<dbReference type="SUPFAM" id="SSF63380">
    <property type="entry name" value="Riboflavin synthase domain-like"/>
    <property type="match status" value="1"/>
</dbReference>
<dbReference type="GO" id="GO:0003924">
    <property type="term" value="F:GTPase activity"/>
    <property type="evidence" value="ECO:0007669"/>
    <property type="project" value="InterPro"/>
</dbReference>
<comment type="caution">
    <text evidence="18">The sequence shown here is derived from an EMBL/GenBank/DDBJ whole genome shotgun (WGS) entry which is preliminary data.</text>
</comment>
<proteinExistence type="inferred from homology"/>
<feature type="region of interest" description="Disordered" evidence="15">
    <location>
        <begin position="577"/>
        <end position="635"/>
    </location>
</feature>
<sequence length="1518" mass="165683">MSRHRYVKNLNLDEELDDDALSDGGEDEITQEQHMQLIDALERVREVVGEEDISGLPDSEVRDTIWYYNFDLEDTIRWCLQESGKRRAARERQGLNSMDFPPHDGNERPRIPLIYLAQQRLAEQQQGQWEQYEDEPEEIQPGDPVVPTLHSKRSLLSTITEKTERTEPSLYWRHRAPSATSGTSYGEVIDTGRFDQMSGSPVVDPNTIPLSPSESAVNRLSVYEPAPSWETTTTGSSVSSPPRPPSEPVPPIETIPEIPDSTSRSTHPTTQKSAKPSKLAQLASSRASARTKSTTSVVSTKESSESVNTYPVLRPAEQSNRPLSSSTIPQSTAPSSTSFHVDKAIQIAMDMEAKDRTTPRPQIDKPLPKTPSIVSRATSRSMAVPTPRPSAPTPSKVLEQPSTTESPSSAKAKGAKGPSKLALLAQEKAAKAAKTDVKNALRAPIAKPPPQDHLPQERTEYLTPIANGASVTTAITTSYQTLYSLTDPSRPTTAEAPHVVPLPAHDYIQSSSKPSKLAMKIKKAQEKHVAPTVSEETSSPYIVPSMFLPQSTRSRASPSAFASLLVDDELFKESLREDKGRRRKSSTVTSSSVASPSSITTTDTESRSSTPLRRHSTRKHRPPIPGIAAPSGFTFNVPSPDDIVFNARPAKEREKAKRLEAARNAPKTGKGTPSKVPTTPTKAALKSGVSTPRKGVDQQALDLSALNLTEKEEKPAVEEPPPKLTYEREKLLEEAKKAIDVEGKKGVSLVVIGHVDAGKSTLMGRLLYELGRLDEKTRIANERGSTKAGKSSFSWAWGLDGTNEERERGITMDIALQSLTTPNRQITILDAPGHKDFIPNMISGASQADCALLVVDAATGEFEAGFERGGQTREHILLVRSLGVSQVIVAINKLDQVQWSKARYTEICDYLRPFLVQSGFHPSKTKFVPVGAMLGVNLVSREGDAGAELRQWYDGPTLVDYLDRLEPPTRDIYSPLRIPISNVFKGQGSGMWISGRVCSGVVQVGDRLRVLPGDESAIVRGEYTHSNFLGQPLISLIAITIEEENVPWAAAGSSVTIQLTSIDPVHLNIGSVLCPPDEVVPLATIFTARIIVFDIQIPITSGTSIELFHHSRDVPATISNLIATLDRASGTVIKKKPRSVLPVDGQQLKTDSHINSVLTKGASAEVQIVLRTTSLSGPSIARPIPLEPFSVNKDMGRILLRRGGETIGAAAVLGLGVAASCYFFLPDVYRGAPTLENETLSPSHFTPCTVSSNEDSGPDTRLITVTVPPKSLPSLPPQPIWSVFIKDDDIQVERPYTPLEGLDAGGRMRFWIKKYPKGEVGRWLHSKTVGEEVELRGPLQTWLWKEGVWDEVVMISGGTGITPFYQLFHNIILPNTSTSSTTRFTLLHSNRTPAELPPDAILGPLRSYAKENPDRFRLHLFVDSAESQGSRADLQVGRIGKAQILGSLWNDSSKPSLWQRMFGGTQADLRERKILFLVCGPEPMISAIAGPYGRNFSQGQVGGALAELGCSTEQVYKL</sequence>
<keyword evidence="4" id="KW-0963">Cytoplasm</keyword>
<feature type="domain" description="FAD-binding FR-type" evidence="16">
    <location>
        <begin position="1243"/>
        <end position="1345"/>
    </location>
</feature>
<feature type="compositionally biased region" description="Low complexity" evidence="15">
    <location>
        <begin position="230"/>
        <end position="240"/>
    </location>
</feature>
<dbReference type="InterPro" id="IPR008333">
    <property type="entry name" value="Cbr1-like_FAD-bd_dom"/>
</dbReference>
<evidence type="ECO:0000256" key="14">
    <source>
        <dbReference type="ARBA" id="ARBA00074866"/>
    </source>
</evidence>
<evidence type="ECO:0000256" key="12">
    <source>
        <dbReference type="ARBA" id="ARBA00049117"/>
    </source>
</evidence>
<evidence type="ECO:0000259" key="17">
    <source>
        <dbReference type="PROSITE" id="PS51722"/>
    </source>
</evidence>
<dbReference type="Pfam" id="PF00175">
    <property type="entry name" value="NAD_binding_1"/>
    <property type="match status" value="1"/>
</dbReference>
<dbReference type="CDD" id="cd01883">
    <property type="entry name" value="EF1_alpha"/>
    <property type="match status" value="1"/>
</dbReference>
<feature type="compositionally biased region" description="Polar residues" evidence="15">
    <location>
        <begin position="372"/>
        <end position="381"/>
    </location>
</feature>
<dbReference type="CDD" id="cd16267">
    <property type="entry name" value="HBS1-like_II"/>
    <property type="match status" value="1"/>
</dbReference>
<dbReference type="GO" id="GO:0002184">
    <property type="term" value="P:cytoplasmic translational termination"/>
    <property type="evidence" value="ECO:0007669"/>
    <property type="project" value="UniProtKB-ARBA"/>
</dbReference>
<name>A0AAW0E8S5_9AGAR</name>
<evidence type="ECO:0000256" key="11">
    <source>
        <dbReference type="ARBA" id="ARBA00023134"/>
    </source>
</evidence>
<feature type="compositionally biased region" description="Basic residues" evidence="15">
    <location>
        <begin position="612"/>
        <end position="622"/>
    </location>
</feature>
<dbReference type="InterPro" id="IPR054696">
    <property type="entry name" value="GTP-eEF1A_C"/>
</dbReference>
<feature type="region of interest" description="Disordered" evidence="15">
    <location>
        <begin position="658"/>
        <end position="695"/>
    </location>
</feature>
<feature type="region of interest" description="Disordered" evidence="15">
    <location>
        <begin position="226"/>
        <end position="339"/>
    </location>
</feature>
<comment type="subcellular location">
    <subcellularLocation>
        <location evidence="2">Cytoplasm</location>
    </subcellularLocation>
</comment>
<dbReference type="PROSITE" id="PS51722">
    <property type="entry name" value="G_TR_2"/>
    <property type="match status" value="1"/>
</dbReference>
<evidence type="ECO:0000256" key="3">
    <source>
        <dbReference type="ARBA" id="ARBA00007249"/>
    </source>
</evidence>
<keyword evidence="8" id="KW-0274">FAD</keyword>
<feature type="domain" description="Tr-type G" evidence="17">
    <location>
        <begin position="744"/>
        <end position="976"/>
    </location>
</feature>
<dbReference type="SUPFAM" id="SSF50465">
    <property type="entry name" value="EF-Tu/eEF-1alpha/eIF2-gamma C-terminal domain"/>
    <property type="match status" value="1"/>
</dbReference>
<keyword evidence="7" id="KW-0378">Hydrolase</keyword>
<dbReference type="Proteomes" id="UP001383192">
    <property type="component" value="Unassembled WGS sequence"/>
</dbReference>
<keyword evidence="10" id="KW-0648">Protein biosynthesis</keyword>
<keyword evidence="6" id="KW-0547">Nucleotide-binding</keyword>
<feature type="compositionally biased region" description="Pro residues" evidence="15">
    <location>
        <begin position="241"/>
        <end position="253"/>
    </location>
</feature>
<dbReference type="Pfam" id="PF00009">
    <property type="entry name" value="GTP_EFTU"/>
    <property type="match status" value="1"/>
</dbReference>
<evidence type="ECO:0000256" key="10">
    <source>
        <dbReference type="ARBA" id="ARBA00022917"/>
    </source>
</evidence>
<feature type="compositionally biased region" description="Polar residues" evidence="15">
    <location>
        <begin position="263"/>
        <end position="274"/>
    </location>
</feature>
<dbReference type="Gene3D" id="3.40.50.300">
    <property type="entry name" value="P-loop containing nucleotide triphosphate hydrolases"/>
    <property type="match status" value="1"/>
</dbReference>
<dbReference type="InterPro" id="IPR015033">
    <property type="entry name" value="HBS1-like_N"/>
</dbReference>
<dbReference type="PROSITE" id="PS51384">
    <property type="entry name" value="FAD_FR"/>
    <property type="match status" value="1"/>
</dbReference>
<organism evidence="18 19">
    <name type="scientific">Paramarasmius palmivorus</name>
    <dbReference type="NCBI Taxonomy" id="297713"/>
    <lineage>
        <taxon>Eukaryota</taxon>
        <taxon>Fungi</taxon>
        <taxon>Dikarya</taxon>
        <taxon>Basidiomycota</taxon>
        <taxon>Agaricomycotina</taxon>
        <taxon>Agaricomycetes</taxon>
        <taxon>Agaricomycetidae</taxon>
        <taxon>Agaricales</taxon>
        <taxon>Marasmiineae</taxon>
        <taxon>Marasmiaceae</taxon>
        <taxon>Paramarasmius</taxon>
    </lineage>
</organism>
<evidence type="ECO:0000256" key="7">
    <source>
        <dbReference type="ARBA" id="ARBA00022801"/>
    </source>
</evidence>
<accession>A0AAW0E8S5</accession>
<dbReference type="InterPro" id="IPR039261">
    <property type="entry name" value="FNR_nucleotide-bd"/>
</dbReference>
<comment type="catalytic activity">
    <reaction evidence="12">
        <text>GTP + H2O = GDP + phosphate + H(+)</text>
        <dbReference type="Rhea" id="RHEA:19669"/>
        <dbReference type="ChEBI" id="CHEBI:15377"/>
        <dbReference type="ChEBI" id="CHEBI:15378"/>
        <dbReference type="ChEBI" id="CHEBI:37565"/>
        <dbReference type="ChEBI" id="CHEBI:43474"/>
        <dbReference type="ChEBI" id="CHEBI:58189"/>
    </reaction>
    <physiologicalReaction direction="left-to-right" evidence="12">
        <dbReference type="Rhea" id="RHEA:19670"/>
    </physiologicalReaction>
</comment>
<dbReference type="FunFam" id="3.40.50.300:FF:000204">
    <property type="entry name" value="Translation elongation factor Tu"/>
    <property type="match status" value="1"/>
</dbReference>
<gene>
    <name evidence="18" type="ORF">VNI00_000982</name>
</gene>
<feature type="compositionally biased region" description="Low complexity" evidence="15">
    <location>
        <begin position="283"/>
        <end position="301"/>
    </location>
</feature>
<comment type="similarity">
    <text evidence="3">Belongs to the TRAFAC class translation factor GTPase superfamily. Classic translation factor GTPase family. EF-Tu/EF-1A subfamily.</text>
</comment>
<dbReference type="SUPFAM" id="SSF52540">
    <property type="entry name" value="P-loop containing nucleoside triphosphate hydrolases"/>
    <property type="match status" value="1"/>
</dbReference>
<evidence type="ECO:0000256" key="8">
    <source>
        <dbReference type="ARBA" id="ARBA00022827"/>
    </source>
</evidence>
<dbReference type="PANTHER" id="PTHR23115">
    <property type="entry name" value="TRANSLATION FACTOR"/>
    <property type="match status" value="1"/>
</dbReference>
<evidence type="ECO:0000256" key="5">
    <source>
        <dbReference type="ARBA" id="ARBA00022630"/>
    </source>
</evidence>
<dbReference type="CDD" id="cd04093">
    <property type="entry name" value="HBS1_C_III"/>
    <property type="match status" value="1"/>
</dbReference>
<dbReference type="Pfam" id="PF22594">
    <property type="entry name" value="GTP-eEF1A_C"/>
    <property type="match status" value="1"/>
</dbReference>
<dbReference type="GO" id="GO:0006417">
    <property type="term" value="P:regulation of translation"/>
    <property type="evidence" value="ECO:0007669"/>
    <property type="project" value="UniProtKB-KW"/>
</dbReference>
<dbReference type="CDD" id="cd06183">
    <property type="entry name" value="cyt_b5_reduct_like"/>
    <property type="match status" value="1"/>
</dbReference>
<dbReference type="InterPro" id="IPR027417">
    <property type="entry name" value="P-loop_NTPase"/>
</dbReference>
<evidence type="ECO:0000313" key="19">
    <source>
        <dbReference type="Proteomes" id="UP001383192"/>
    </source>
</evidence>
<keyword evidence="11" id="KW-0342">GTP-binding</keyword>
<dbReference type="Gene3D" id="3.40.50.80">
    <property type="entry name" value="Nucleotide-binding domain of ferredoxin-NADP reductase (FNR) module"/>
    <property type="match status" value="1"/>
</dbReference>
<protein>
    <recommendedName>
        <fullName evidence="14">Elongation factor 1 alpha-like protein</fullName>
    </recommendedName>
</protein>
<feature type="compositionally biased region" description="Low complexity" evidence="15">
    <location>
        <begin position="406"/>
        <end position="422"/>
    </location>
</feature>
<feature type="compositionally biased region" description="Basic and acidic residues" evidence="15">
    <location>
        <begin position="352"/>
        <end position="367"/>
    </location>
</feature>
<evidence type="ECO:0000256" key="13">
    <source>
        <dbReference type="ARBA" id="ARBA00063537"/>
    </source>
</evidence>
<dbReference type="InterPro" id="IPR001433">
    <property type="entry name" value="OxRdtase_FAD/NAD-bd"/>
</dbReference>
<dbReference type="InterPro" id="IPR017927">
    <property type="entry name" value="FAD-bd_FR_type"/>
</dbReference>
<dbReference type="GO" id="GO:0016491">
    <property type="term" value="F:oxidoreductase activity"/>
    <property type="evidence" value="ECO:0007669"/>
    <property type="project" value="InterPro"/>
</dbReference>
<dbReference type="InterPro" id="IPR017938">
    <property type="entry name" value="Riboflavin_synthase-like_b-brl"/>
</dbReference>
<dbReference type="InterPro" id="IPR009001">
    <property type="entry name" value="Transl_elong_EF1A/Init_IF2_C"/>
</dbReference>
<dbReference type="EMBL" id="JAYKXP010000003">
    <property type="protein sequence ID" value="KAK7060217.1"/>
    <property type="molecule type" value="Genomic_DNA"/>
</dbReference>
<evidence type="ECO:0000256" key="6">
    <source>
        <dbReference type="ARBA" id="ARBA00022741"/>
    </source>
</evidence>
<dbReference type="InterPro" id="IPR050100">
    <property type="entry name" value="TRAFAC_GTPase_members"/>
</dbReference>
<evidence type="ECO:0000313" key="18">
    <source>
        <dbReference type="EMBL" id="KAK7060217.1"/>
    </source>
</evidence>
<dbReference type="Pfam" id="PF00970">
    <property type="entry name" value="FAD_binding_6"/>
    <property type="match status" value="1"/>
</dbReference>
<keyword evidence="19" id="KW-1185">Reference proteome</keyword>
<feature type="compositionally biased region" description="Low complexity" evidence="15">
    <location>
        <begin position="586"/>
        <end position="602"/>
    </location>
</feature>
<dbReference type="Gene3D" id="2.40.30.10">
    <property type="entry name" value="Translation factors"/>
    <property type="match status" value="3"/>
</dbReference>
<feature type="region of interest" description="Disordered" evidence="15">
    <location>
        <begin position="352"/>
        <end position="422"/>
    </location>
</feature>
<reference evidence="18 19" key="1">
    <citation type="submission" date="2024-01" db="EMBL/GenBank/DDBJ databases">
        <title>A draft genome for a cacao thread blight-causing isolate of Paramarasmius palmivorus.</title>
        <authorList>
            <person name="Baruah I.K."/>
            <person name="Bukari Y."/>
            <person name="Amoako-Attah I."/>
            <person name="Meinhardt L.W."/>
            <person name="Bailey B.A."/>
            <person name="Cohen S.P."/>
        </authorList>
    </citation>
    <scope>NUCLEOTIDE SEQUENCE [LARGE SCALE GENOMIC DNA]</scope>
    <source>
        <strain evidence="18 19">GH-12</strain>
    </source>
</reference>
<keyword evidence="5" id="KW-0285">Flavoprotein</keyword>
<evidence type="ECO:0000256" key="15">
    <source>
        <dbReference type="SAM" id="MobiDB-lite"/>
    </source>
</evidence>
<dbReference type="InterPro" id="IPR000795">
    <property type="entry name" value="T_Tr_GTP-bd_dom"/>
</dbReference>
<dbReference type="Pfam" id="PF08938">
    <property type="entry name" value="HBS1_N"/>
    <property type="match status" value="1"/>
</dbReference>
<dbReference type="GO" id="GO:0005525">
    <property type="term" value="F:GTP binding"/>
    <property type="evidence" value="ECO:0007669"/>
    <property type="project" value="UniProtKB-KW"/>
</dbReference>